<dbReference type="PROSITE" id="PS51186">
    <property type="entry name" value="GNAT"/>
    <property type="match status" value="2"/>
</dbReference>
<organism evidence="2 3">
    <name type="scientific">Ancylobacter crimeensis</name>
    <dbReference type="NCBI Taxonomy" id="2579147"/>
    <lineage>
        <taxon>Bacteria</taxon>
        <taxon>Pseudomonadati</taxon>
        <taxon>Pseudomonadota</taxon>
        <taxon>Alphaproteobacteria</taxon>
        <taxon>Hyphomicrobiales</taxon>
        <taxon>Xanthobacteraceae</taxon>
        <taxon>Ancylobacter</taxon>
    </lineage>
</organism>
<protein>
    <submittedName>
        <fullName evidence="2">GNAT family N-acetyltransferase</fullName>
    </submittedName>
</protein>
<dbReference type="Gene3D" id="3.40.630.30">
    <property type="match status" value="2"/>
</dbReference>
<dbReference type="CDD" id="cd04301">
    <property type="entry name" value="NAT_SF"/>
    <property type="match status" value="1"/>
</dbReference>
<dbReference type="InterPro" id="IPR051908">
    <property type="entry name" value="Ribosomal_N-acetyltransferase"/>
</dbReference>
<dbReference type="RefSeq" id="WP_247030809.1">
    <property type="nucleotide sequence ID" value="NZ_JALKCH010000016.1"/>
</dbReference>
<evidence type="ECO:0000313" key="3">
    <source>
        <dbReference type="Proteomes" id="UP001203284"/>
    </source>
</evidence>
<sequence>MTQDVTPAGTAVAAPVEGPVFGREVDTTPAPWPRREVLEGRYVDIVPFDVAAHASDLYVLSHGDGKDWQWAYLGVPPFESLKAFLSYYAVAAEKQDPLLYAIIDRQTGRAVGHATYLRIEPAHRVIEVGNILFTPALQRTPGGTEAMYLMARYAFETLGYRRYEWKCNALNAPSRRAAERYGFTFEGIFRNHMIIKGQNRDTAWFGMTEEEWPQRAVAFESWLAPENFDAEGRQKVSLGILNARTLNVGERSLRRASLEDLDAVEALQKTAYAKNRPLLGVEPVPLLWDYARVFREREVWVEDAPFGIAGVLILQARADDLLIDSLAVSPLAQGRGTGNLLLEAGQMRARELGRPVARLYTGEPLSANIAWYRRKGFSIERVEQMPDRRLVHMAKTLEPA</sequence>
<reference evidence="2 3" key="1">
    <citation type="submission" date="2022-04" db="EMBL/GenBank/DDBJ databases">
        <authorList>
            <person name="Grouzdev D.S."/>
            <person name="Pantiukh K.S."/>
            <person name="Krutkina M.S."/>
        </authorList>
    </citation>
    <scope>NUCLEOTIDE SEQUENCE [LARGE SCALE GENOMIC DNA]</scope>
    <source>
        <strain evidence="2 3">6x-1</strain>
    </source>
</reference>
<dbReference type="Proteomes" id="UP001203284">
    <property type="component" value="Unassembled WGS sequence"/>
</dbReference>
<evidence type="ECO:0000259" key="1">
    <source>
        <dbReference type="PROSITE" id="PS51186"/>
    </source>
</evidence>
<feature type="domain" description="N-acetyltransferase" evidence="1">
    <location>
        <begin position="251"/>
        <end position="398"/>
    </location>
</feature>
<comment type="caution">
    <text evidence="2">The sequence shown here is derived from an EMBL/GenBank/DDBJ whole genome shotgun (WGS) entry which is preliminary data.</text>
</comment>
<dbReference type="Pfam" id="PF13508">
    <property type="entry name" value="Acetyltransf_7"/>
    <property type="match status" value="1"/>
</dbReference>
<dbReference type="SUPFAM" id="SSF55729">
    <property type="entry name" value="Acyl-CoA N-acyltransferases (Nat)"/>
    <property type="match status" value="2"/>
</dbReference>
<name>A0ABT0DG24_9HYPH</name>
<proteinExistence type="predicted"/>
<dbReference type="PANTHER" id="PTHR43441:SF2">
    <property type="entry name" value="FAMILY ACETYLTRANSFERASE, PUTATIVE (AFU_ORTHOLOGUE AFUA_7G00850)-RELATED"/>
    <property type="match status" value="1"/>
</dbReference>
<dbReference type="InterPro" id="IPR000182">
    <property type="entry name" value="GNAT_dom"/>
</dbReference>
<evidence type="ECO:0000313" key="2">
    <source>
        <dbReference type="EMBL" id="MCK0198908.1"/>
    </source>
</evidence>
<dbReference type="Pfam" id="PF13302">
    <property type="entry name" value="Acetyltransf_3"/>
    <property type="match status" value="1"/>
</dbReference>
<gene>
    <name evidence="2" type="ORF">MWN34_18580</name>
</gene>
<dbReference type="EMBL" id="JALKCH010000016">
    <property type="protein sequence ID" value="MCK0198908.1"/>
    <property type="molecule type" value="Genomic_DNA"/>
</dbReference>
<keyword evidence="3" id="KW-1185">Reference proteome</keyword>
<feature type="domain" description="N-acetyltransferase" evidence="1">
    <location>
        <begin position="43"/>
        <end position="201"/>
    </location>
</feature>
<dbReference type="InterPro" id="IPR016181">
    <property type="entry name" value="Acyl_CoA_acyltransferase"/>
</dbReference>
<dbReference type="PANTHER" id="PTHR43441">
    <property type="entry name" value="RIBOSOMAL-PROTEIN-SERINE ACETYLTRANSFERASE"/>
    <property type="match status" value="1"/>
</dbReference>
<accession>A0ABT0DG24</accession>